<dbReference type="InterPro" id="IPR004158">
    <property type="entry name" value="DUF247_pln"/>
</dbReference>
<evidence type="ECO:0000313" key="4">
    <source>
        <dbReference type="Proteomes" id="UP000737018"/>
    </source>
</evidence>
<reference evidence="3" key="1">
    <citation type="submission" date="2020-03" db="EMBL/GenBank/DDBJ databases">
        <title>Castanea mollissima Vanexum genome sequencing.</title>
        <authorList>
            <person name="Staton M."/>
        </authorList>
    </citation>
    <scope>NUCLEOTIDE SEQUENCE</scope>
    <source>
        <tissue evidence="3">Leaf</tissue>
    </source>
</reference>
<keyword evidence="4" id="KW-1185">Reference proteome</keyword>
<accession>A0A8J4S051</accession>
<dbReference type="AlphaFoldDB" id="A0A8J4S051"/>
<evidence type="ECO:0000256" key="1">
    <source>
        <dbReference type="SAM" id="MobiDB-lite"/>
    </source>
</evidence>
<feature type="transmembrane region" description="Helical" evidence="2">
    <location>
        <begin position="480"/>
        <end position="501"/>
    </location>
</feature>
<dbReference type="Pfam" id="PF03140">
    <property type="entry name" value="DUF247"/>
    <property type="match status" value="1"/>
</dbReference>
<keyword evidence="2" id="KW-1133">Transmembrane helix</keyword>
<evidence type="ECO:0000313" key="3">
    <source>
        <dbReference type="EMBL" id="KAF3975470.1"/>
    </source>
</evidence>
<dbReference type="PANTHER" id="PTHR31170:SF25">
    <property type="entry name" value="BNAA09G04570D PROTEIN"/>
    <property type="match status" value="1"/>
</dbReference>
<dbReference type="PANTHER" id="PTHR31170">
    <property type="entry name" value="BNAC04G53230D PROTEIN"/>
    <property type="match status" value="1"/>
</dbReference>
<feature type="compositionally biased region" description="Basic and acidic residues" evidence="1">
    <location>
        <begin position="305"/>
        <end position="317"/>
    </location>
</feature>
<sequence length="510" mass="59231">MEHVISMEFDSRKGIRREAGEICSGATEEVQTQNIAIETTKLEERFKTVMEARKNVFRQSRTPKIQKVIFLLRDHKDFKKYFEPRMVSFGPIHHGKENYQLGEKHKLVLTYEFIKDSGNTIQEVYKKVEENIKELRECFEEEVTKGYDDEALAWLLFVDGCAILQYIIYCANSTIKFKELSINNDSVAFGQQDLFLLENQLPYILLEWLMSLSMRKMELENSINRFINGFVKVQNNQHLNCCQNWLSKLLWQSVFKQQQGDSRCSLQSQDQTITVDIMEPKPKPIHLLDKLRTSLLAKHGGQRVPKIDPKGTQKSDQNDDWQSYRNVQELQAAGIYLKRSKNDSLSLSDIYFSTLFPCFGFLWLPPIKVDDSTGPKFFNLIAYEMCPDFDNDYGVTSYISFLDSLIDEANDVKELRKVGVLQNLLGSDQEVAQLFNEIGTDLVPNPEIYAEVRSSIQKYYKNKFLTWTSQVIHDHFSSPWTILAFIAAIFALILSTLQTWYTVPWLNELV</sequence>
<keyword evidence="2" id="KW-0472">Membrane</keyword>
<evidence type="ECO:0000256" key="2">
    <source>
        <dbReference type="SAM" id="Phobius"/>
    </source>
</evidence>
<name>A0A8J4S051_9ROSI</name>
<dbReference type="Proteomes" id="UP000737018">
    <property type="component" value="Unassembled WGS sequence"/>
</dbReference>
<comment type="caution">
    <text evidence="3">The sequence shown here is derived from an EMBL/GenBank/DDBJ whole genome shotgun (WGS) entry which is preliminary data.</text>
</comment>
<feature type="region of interest" description="Disordered" evidence="1">
    <location>
        <begin position="300"/>
        <end position="320"/>
    </location>
</feature>
<gene>
    <name evidence="3" type="ORF">CMV_001285</name>
</gene>
<organism evidence="3 4">
    <name type="scientific">Castanea mollissima</name>
    <name type="common">Chinese chestnut</name>
    <dbReference type="NCBI Taxonomy" id="60419"/>
    <lineage>
        <taxon>Eukaryota</taxon>
        <taxon>Viridiplantae</taxon>
        <taxon>Streptophyta</taxon>
        <taxon>Embryophyta</taxon>
        <taxon>Tracheophyta</taxon>
        <taxon>Spermatophyta</taxon>
        <taxon>Magnoliopsida</taxon>
        <taxon>eudicotyledons</taxon>
        <taxon>Gunneridae</taxon>
        <taxon>Pentapetalae</taxon>
        <taxon>rosids</taxon>
        <taxon>fabids</taxon>
        <taxon>Fagales</taxon>
        <taxon>Fagaceae</taxon>
        <taxon>Castanea</taxon>
    </lineage>
</organism>
<proteinExistence type="predicted"/>
<dbReference type="OrthoDB" id="1849062at2759"/>
<protein>
    <submittedName>
        <fullName evidence="3">Uncharacterized protein</fullName>
    </submittedName>
</protein>
<dbReference type="EMBL" id="JRKL02000078">
    <property type="protein sequence ID" value="KAF3975470.1"/>
    <property type="molecule type" value="Genomic_DNA"/>
</dbReference>
<keyword evidence="2" id="KW-0812">Transmembrane</keyword>